<keyword evidence="5" id="KW-1185">Reference proteome</keyword>
<proteinExistence type="predicted"/>
<dbReference type="SMART" id="SM00148">
    <property type="entry name" value="PLCXc"/>
    <property type="match status" value="1"/>
</dbReference>
<dbReference type="PANTHER" id="PTHR13593:SF113">
    <property type="entry name" value="SI:DKEY-266F7.9"/>
    <property type="match status" value="1"/>
</dbReference>
<feature type="region of interest" description="Disordered" evidence="1">
    <location>
        <begin position="328"/>
        <end position="354"/>
    </location>
</feature>
<evidence type="ECO:0000256" key="2">
    <source>
        <dbReference type="SAM" id="SignalP"/>
    </source>
</evidence>
<dbReference type="Proteomes" id="UP001583280">
    <property type="component" value="Unassembled WGS sequence"/>
</dbReference>
<dbReference type="SUPFAM" id="SSF51695">
    <property type="entry name" value="PLC-like phosphodiesterases"/>
    <property type="match status" value="1"/>
</dbReference>
<comment type="caution">
    <text evidence="4">The sequence shown here is derived from an EMBL/GenBank/DDBJ whole genome shotgun (WGS) entry which is preliminary data.</text>
</comment>
<dbReference type="InterPro" id="IPR051057">
    <property type="entry name" value="PI-PLC_domain"/>
</dbReference>
<feature type="compositionally biased region" description="Low complexity" evidence="1">
    <location>
        <begin position="334"/>
        <end position="344"/>
    </location>
</feature>
<evidence type="ECO:0000259" key="3">
    <source>
        <dbReference type="SMART" id="SM00148"/>
    </source>
</evidence>
<feature type="signal peptide" evidence="2">
    <location>
        <begin position="1"/>
        <end position="17"/>
    </location>
</feature>
<sequence>MYSSLFTILAFIAFSQAAKLRGVDDYWSFDVGAGQNADWMSNLADDTPLSSLSIPGTHRSLTDDLKSFTVKAQNENLDQQLNGGIRYIDISCQFHKFGIQVFSKRHKTSYTLASLLGTLNKFLAEHSRETIILRIKGVSLSNARSFQSFFKEFMDTDYYQSTIRRIYSPDTETITMAPTLGEIRGKIFILQDFKTSPPGRYGLPWNKYTVSSYMTKGTFGTERINSIWAKVKSHLSEAPSTKSTPSIQSNMLRVTYTTASSGVYPINLAAMNSPRSGMNKRLGEYLRDNKVDCYGIIVMDFPGQYLVQQILKFNDKFLPLDIPGVPHDSDDANVADQVDSSSTVSDDEASSADP</sequence>
<dbReference type="InterPro" id="IPR000909">
    <property type="entry name" value="PLipase_C_PInositol-sp_X_dom"/>
</dbReference>
<reference evidence="4 5" key="1">
    <citation type="journal article" date="2024" name="IMA Fungus">
        <title>IMA Genome - F19 : A genome assembly and annotation guide to empower mycologists, including annotated draft genome sequences of Ceratocystis pirilliformis, Diaporthe australafricana, Fusarium ophioides, Paecilomyces lecythidis, and Sporothrix stenoceras.</title>
        <authorList>
            <person name="Aylward J."/>
            <person name="Wilson A.M."/>
            <person name="Visagie C.M."/>
            <person name="Spraker J."/>
            <person name="Barnes I."/>
            <person name="Buitendag C."/>
            <person name="Ceriani C."/>
            <person name="Del Mar Angel L."/>
            <person name="du Plessis D."/>
            <person name="Fuchs T."/>
            <person name="Gasser K."/>
            <person name="Kramer D."/>
            <person name="Li W."/>
            <person name="Munsamy K."/>
            <person name="Piso A."/>
            <person name="Price J.L."/>
            <person name="Sonnekus B."/>
            <person name="Thomas C."/>
            <person name="van der Nest A."/>
            <person name="van Dijk A."/>
            <person name="van Heerden A."/>
            <person name="van Vuuren N."/>
            <person name="Yilmaz N."/>
            <person name="Duong T.A."/>
            <person name="van der Merwe N.A."/>
            <person name="Wingfield M.J."/>
            <person name="Wingfield B.D."/>
        </authorList>
    </citation>
    <scope>NUCLEOTIDE SEQUENCE [LARGE SCALE GENOMIC DNA]</scope>
    <source>
        <strain evidence="4 5">CMW 12675</strain>
    </source>
</reference>
<protein>
    <recommendedName>
        <fullName evidence="3">Phosphatidylinositol-specific phospholipase C X domain-containing protein</fullName>
    </recommendedName>
</protein>
<accession>A0ABR3YWP1</accession>
<feature type="domain" description="Phosphatidylinositol-specific phospholipase C X" evidence="3">
    <location>
        <begin position="45"/>
        <end position="192"/>
    </location>
</feature>
<evidence type="ECO:0000256" key="1">
    <source>
        <dbReference type="SAM" id="MobiDB-lite"/>
    </source>
</evidence>
<dbReference type="InterPro" id="IPR017946">
    <property type="entry name" value="PLC-like_Pdiesterase_TIM-brl"/>
</dbReference>
<dbReference type="PANTHER" id="PTHR13593">
    <property type="match status" value="1"/>
</dbReference>
<dbReference type="EMBL" id="JAWDJO010000123">
    <property type="protein sequence ID" value="KAL1892793.1"/>
    <property type="molecule type" value="Genomic_DNA"/>
</dbReference>
<dbReference type="PROSITE" id="PS50007">
    <property type="entry name" value="PIPLC_X_DOMAIN"/>
    <property type="match status" value="1"/>
</dbReference>
<evidence type="ECO:0000313" key="4">
    <source>
        <dbReference type="EMBL" id="KAL1892793.1"/>
    </source>
</evidence>
<feature type="chain" id="PRO_5045634626" description="Phosphatidylinositol-specific phospholipase C X domain-containing protein" evidence="2">
    <location>
        <begin position="18"/>
        <end position="354"/>
    </location>
</feature>
<dbReference type="Pfam" id="PF00388">
    <property type="entry name" value="PI-PLC-X"/>
    <property type="match status" value="1"/>
</dbReference>
<dbReference type="Gene3D" id="3.20.20.190">
    <property type="entry name" value="Phosphatidylinositol (PI) phosphodiesterase"/>
    <property type="match status" value="1"/>
</dbReference>
<organism evidence="4 5">
    <name type="scientific">Ceratocystis pirilliformis</name>
    <dbReference type="NCBI Taxonomy" id="259994"/>
    <lineage>
        <taxon>Eukaryota</taxon>
        <taxon>Fungi</taxon>
        <taxon>Dikarya</taxon>
        <taxon>Ascomycota</taxon>
        <taxon>Pezizomycotina</taxon>
        <taxon>Sordariomycetes</taxon>
        <taxon>Hypocreomycetidae</taxon>
        <taxon>Microascales</taxon>
        <taxon>Ceratocystidaceae</taxon>
        <taxon>Ceratocystis</taxon>
    </lineage>
</organism>
<name>A0ABR3YWP1_9PEZI</name>
<feature type="compositionally biased region" description="Acidic residues" evidence="1">
    <location>
        <begin position="345"/>
        <end position="354"/>
    </location>
</feature>
<keyword evidence="2" id="KW-0732">Signal</keyword>
<gene>
    <name evidence="4" type="ORF">Cpir12675_004404</name>
</gene>
<evidence type="ECO:0000313" key="5">
    <source>
        <dbReference type="Proteomes" id="UP001583280"/>
    </source>
</evidence>